<dbReference type="SUPFAM" id="SSF52540">
    <property type="entry name" value="P-loop containing nucleoside triphosphate hydrolases"/>
    <property type="match status" value="1"/>
</dbReference>
<dbReference type="Gene3D" id="3.40.50.300">
    <property type="entry name" value="P-loop containing nucleotide triphosphate hydrolases"/>
    <property type="match status" value="1"/>
</dbReference>
<evidence type="ECO:0000313" key="3">
    <source>
        <dbReference type="EMBL" id="KAL3769915.1"/>
    </source>
</evidence>
<reference evidence="3 4" key="1">
    <citation type="submission" date="2024-10" db="EMBL/GenBank/DDBJ databases">
        <title>Updated reference genomes for cyclostephanoid diatoms.</title>
        <authorList>
            <person name="Roberts W.R."/>
            <person name="Alverson A.J."/>
        </authorList>
    </citation>
    <scope>NUCLEOTIDE SEQUENCE [LARGE SCALE GENOMIC DNA]</scope>
    <source>
        <strain evidence="3 4">AJA276-08</strain>
    </source>
</reference>
<dbReference type="InterPro" id="IPR027417">
    <property type="entry name" value="P-loop_NTPase"/>
</dbReference>
<organism evidence="3 4">
    <name type="scientific">Stephanodiscus triporus</name>
    <dbReference type="NCBI Taxonomy" id="2934178"/>
    <lineage>
        <taxon>Eukaryota</taxon>
        <taxon>Sar</taxon>
        <taxon>Stramenopiles</taxon>
        <taxon>Ochrophyta</taxon>
        <taxon>Bacillariophyta</taxon>
        <taxon>Coscinodiscophyceae</taxon>
        <taxon>Thalassiosirophycidae</taxon>
        <taxon>Stephanodiscales</taxon>
        <taxon>Stephanodiscaceae</taxon>
        <taxon>Stephanodiscus</taxon>
    </lineage>
</organism>
<name>A0ABD3N1D6_9STRA</name>
<dbReference type="AlphaFoldDB" id="A0ABD3N1D6"/>
<protein>
    <recommendedName>
        <fullName evidence="2">AAA+ ATPase domain-containing protein</fullName>
    </recommendedName>
</protein>
<sequence length="738" mass="80852">MESRLTNLEREAPGLLCAFYEPHLRSFSVVPGSVDEISVTSTCFALQAIFATGASCPTSFADVVNANMNAPDDAREMSTLDVDAMIPIRSVVESLLRANWREEDMFQVPLLLYTSLRIDRDRSFLDHALRADEGLRSRFGRLIAATIENRPRRRAGTHQPTSAYILYLTTRALAELVVSTPPPPDDDDDDEGAGPTTTRDVGLGGLPPSALPDGAEASSLLALTRCVEVSYNELCRQLAFRAAGDMSSFDIMRLAYSLLAYIKASDAMAGTAGMEVIPGEGPATGTRVKPPNRRLVSAALAAFFEGQKADGMWDQGQPIYKSFRRTGRDVGNAYVFAADTVGSLLDALPAEDFRPHLDGLRRLLGWIEERRAVEIIPDYCDPATGQCYGKPLRGWASPHMSAQSSSPVAWSTAQALTCVLRMRKVVNRLLHIDVLEELRGKSNNGVPKLASWDRLLDTDLGDPTTPDHRTLKDVLDERMIRPFSATIPITGSACVPKVGLAYSAILFGPPGTAKTTICESLAERMGWDFVVVDTSSFLEDGLTNVASRIRYLFDRLRSLTNCVILFDEIEEFCLDRETPGLGMESRLLTTSMLTQLNDLRRAKKSIFFLATNRLRAFDSAIIRPGRFDMQLFVGTPNLESRVAQLRSQLASVPVSQSAKDDAVGAFRSHLGSVWSDDAMFFNYLEGLQFASACADVVATGNPLTKEKMSSILKAQAAVMTVRGAVREEYLASMGLSRL</sequence>
<dbReference type="PANTHER" id="PTHR23077">
    <property type="entry name" value="AAA-FAMILY ATPASE"/>
    <property type="match status" value="1"/>
</dbReference>
<dbReference type="InterPro" id="IPR003959">
    <property type="entry name" value="ATPase_AAA_core"/>
</dbReference>
<dbReference type="SMART" id="SM00382">
    <property type="entry name" value="AAA"/>
    <property type="match status" value="1"/>
</dbReference>
<dbReference type="Pfam" id="PF00004">
    <property type="entry name" value="AAA"/>
    <property type="match status" value="1"/>
</dbReference>
<feature type="region of interest" description="Disordered" evidence="1">
    <location>
        <begin position="178"/>
        <end position="208"/>
    </location>
</feature>
<keyword evidence="4" id="KW-1185">Reference proteome</keyword>
<accession>A0ABD3N1D6</accession>
<dbReference type="CDD" id="cd19481">
    <property type="entry name" value="RecA-like_protease"/>
    <property type="match status" value="1"/>
</dbReference>
<feature type="domain" description="AAA+ ATPase" evidence="2">
    <location>
        <begin position="500"/>
        <end position="637"/>
    </location>
</feature>
<dbReference type="EMBL" id="JALLAZ020001643">
    <property type="protein sequence ID" value="KAL3769915.1"/>
    <property type="molecule type" value="Genomic_DNA"/>
</dbReference>
<dbReference type="InterPro" id="IPR003593">
    <property type="entry name" value="AAA+_ATPase"/>
</dbReference>
<dbReference type="InterPro" id="IPR050168">
    <property type="entry name" value="AAA_ATPase_domain"/>
</dbReference>
<gene>
    <name evidence="3" type="ORF">ACHAW5_002690</name>
</gene>
<dbReference type="Proteomes" id="UP001530315">
    <property type="component" value="Unassembled WGS sequence"/>
</dbReference>
<evidence type="ECO:0000256" key="1">
    <source>
        <dbReference type="SAM" id="MobiDB-lite"/>
    </source>
</evidence>
<evidence type="ECO:0000313" key="4">
    <source>
        <dbReference type="Proteomes" id="UP001530315"/>
    </source>
</evidence>
<proteinExistence type="predicted"/>
<evidence type="ECO:0000259" key="2">
    <source>
        <dbReference type="SMART" id="SM00382"/>
    </source>
</evidence>
<comment type="caution">
    <text evidence="3">The sequence shown here is derived from an EMBL/GenBank/DDBJ whole genome shotgun (WGS) entry which is preliminary data.</text>
</comment>